<dbReference type="SUPFAM" id="SSF52540">
    <property type="entry name" value="P-loop containing nucleoside triphosphate hydrolases"/>
    <property type="match status" value="1"/>
</dbReference>
<comment type="caution">
    <text evidence="1">The sequence shown here is derived from an EMBL/GenBank/DDBJ whole genome shotgun (WGS) entry which is preliminary data.</text>
</comment>
<dbReference type="InterPro" id="IPR027417">
    <property type="entry name" value="P-loop_NTPase"/>
</dbReference>
<sequence>MNMAQSPLGSPIGNGAHTFLLYSSDTLLADRLDRALVALGVVLSRHGDVGDLIREISLLGPDAVLLVFDEHSPQSHDAAKQLAEFYPALALIGVGTPTEAAMHAALKAGVEEFIDVGNLALASSIVYDTLCQHDDGQPQQNGCPMIALVGARQGMGTSSVATELALRVKAKLGDGEVLLLDCGSPVRDCSLYLGLEPELDMLGAIHNLARFDRMMLQTAFSRHAQGLAVLPLPVSAEERGEIGAADALRLFRILRSYFKVVVVDLGFSPDPLLSQHLVRSADTVLLVCEQGISGLKASLDYLSQCEAAGFGTSNWRVVVNRYAGDRVVNAEHLAHRFGLPLAAVLPHDAAALNDAQSFGKPLSTQGKLGRELDHLASQLLSELGLGSTDKHGETLGLRLSRLFVKPETA</sequence>
<evidence type="ECO:0000313" key="1">
    <source>
        <dbReference type="EMBL" id="MBM3115863.1"/>
    </source>
</evidence>
<dbReference type="Gene3D" id="3.40.50.300">
    <property type="entry name" value="P-loop containing nucleotide triphosphate hydrolases"/>
    <property type="match status" value="1"/>
</dbReference>
<accession>A0ABS2BJS6</accession>
<dbReference type="Gene3D" id="3.40.50.2300">
    <property type="match status" value="1"/>
</dbReference>
<gene>
    <name evidence="1" type="ORF">JMJ54_08470</name>
</gene>
<dbReference type="PANTHER" id="PTHR43384">
    <property type="entry name" value="SEPTUM SITE-DETERMINING PROTEIN MIND HOMOLOG, CHLOROPLASTIC-RELATED"/>
    <property type="match status" value="1"/>
</dbReference>
<dbReference type="Proteomes" id="UP000809431">
    <property type="component" value="Unassembled WGS sequence"/>
</dbReference>
<dbReference type="PANTHER" id="PTHR43384:SF13">
    <property type="entry name" value="SLR0110 PROTEIN"/>
    <property type="match status" value="1"/>
</dbReference>
<evidence type="ECO:0008006" key="3">
    <source>
        <dbReference type="Google" id="ProtNLM"/>
    </source>
</evidence>
<dbReference type="EMBL" id="JAESND010000003">
    <property type="protein sequence ID" value="MBM3115863.1"/>
    <property type="molecule type" value="Genomic_DNA"/>
</dbReference>
<proteinExistence type="predicted"/>
<protein>
    <recommendedName>
        <fullName evidence="3">Pilus assembly protein CpaE</fullName>
    </recommendedName>
</protein>
<dbReference type="InterPro" id="IPR050625">
    <property type="entry name" value="ParA/MinD_ATPase"/>
</dbReference>
<organism evidence="1 2">
    <name type="scientific">Jeongeupia naejangsanensis</name>
    <dbReference type="NCBI Taxonomy" id="613195"/>
    <lineage>
        <taxon>Bacteria</taxon>
        <taxon>Pseudomonadati</taxon>
        <taxon>Pseudomonadota</taxon>
        <taxon>Betaproteobacteria</taxon>
        <taxon>Neisseriales</taxon>
        <taxon>Chitinibacteraceae</taxon>
        <taxon>Jeongeupia</taxon>
    </lineage>
</organism>
<evidence type="ECO:0000313" key="2">
    <source>
        <dbReference type="Proteomes" id="UP000809431"/>
    </source>
</evidence>
<keyword evidence="2" id="KW-1185">Reference proteome</keyword>
<dbReference type="RefSeq" id="WP_203537772.1">
    <property type="nucleotide sequence ID" value="NZ_JAESND010000003.1"/>
</dbReference>
<name>A0ABS2BJS6_9NEIS</name>
<reference evidence="1 2" key="1">
    <citation type="submission" date="2021-01" db="EMBL/GenBank/DDBJ databases">
        <title>Draft Genome Sequence and Polyhydroxyalkanoate Biosynthetic Potential of Jeongeupia naejangsanensis Type Strain DSM 24253.</title>
        <authorList>
            <person name="Turrini P."/>
            <person name="Artuso I."/>
            <person name="Lugli G.A."/>
            <person name="Frangipani E."/>
            <person name="Ventura M."/>
            <person name="Visca P."/>
        </authorList>
    </citation>
    <scope>NUCLEOTIDE SEQUENCE [LARGE SCALE GENOMIC DNA]</scope>
    <source>
        <strain evidence="1 2">DSM 24253</strain>
    </source>
</reference>